<sequence length="154" mass="17058">MYTHNRLEWHLGDERQKRVIAPQGTVWSCRVVSDWDFSLLTNRFAAALAKSQDHRASCGVFAFGVDRQGALANGLHGLNPRNTAHRYTPVKNVTSVGLATGKSQVHGGTRLVDKVNKLVKRTWGLFVKNIKSGVGRIPLYPPLVELCLKGIKDV</sequence>
<protein>
    <submittedName>
        <fullName evidence="1">Uncharacterized protein</fullName>
    </submittedName>
</protein>
<evidence type="ECO:0000313" key="1">
    <source>
        <dbReference type="EMBL" id="CAB5217786.1"/>
    </source>
</evidence>
<gene>
    <name evidence="1" type="ORF">UFOVP205_22</name>
</gene>
<name>A0A6J7WJ72_9CAUD</name>
<dbReference type="EMBL" id="LR798253">
    <property type="protein sequence ID" value="CAB5217786.1"/>
    <property type="molecule type" value="Genomic_DNA"/>
</dbReference>
<proteinExistence type="predicted"/>
<organism evidence="1">
    <name type="scientific">uncultured Caudovirales phage</name>
    <dbReference type="NCBI Taxonomy" id="2100421"/>
    <lineage>
        <taxon>Viruses</taxon>
        <taxon>Duplodnaviria</taxon>
        <taxon>Heunggongvirae</taxon>
        <taxon>Uroviricota</taxon>
        <taxon>Caudoviricetes</taxon>
        <taxon>Peduoviridae</taxon>
        <taxon>Maltschvirus</taxon>
        <taxon>Maltschvirus maltsch</taxon>
    </lineage>
</organism>
<reference evidence="1" key="1">
    <citation type="submission" date="2020-05" db="EMBL/GenBank/DDBJ databases">
        <authorList>
            <person name="Chiriac C."/>
            <person name="Salcher M."/>
            <person name="Ghai R."/>
            <person name="Kavagutti S V."/>
        </authorList>
    </citation>
    <scope>NUCLEOTIDE SEQUENCE</scope>
</reference>
<accession>A0A6J7WJ72</accession>